<dbReference type="GO" id="GO:0015276">
    <property type="term" value="F:ligand-gated monoatomic ion channel activity"/>
    <property type="evidence" value="ECO:0007669"/>
    <property type="project" value="InterPro"/>
</dbReference>
<reference evidence="4" key="1">
    <citation type="submission" date="2015-12" db="EMBL/GenBank/DDBJ databases">
        <title>De novo transcriptome assembly of four potential Pierce s Disease insect vectors from Arizona vineyards.</title>
        <authorList>
            <person name="Tassone E.E."/>
        </authorList>
    </citation>
    <scope>NUCLEOTIDE SEQUENCE</scope>
</reference>
<evidence type="ECO:0000256" key="2">
    <source>
        <dbReference type="SAM" id="Phobius"/>
    </source>
</evidence>
<proteinExistence type="inferred from homology"/>
<feature type="domain" description="Ionotropic glutamate receptor C-terminal" evidence="3">
    <location>
        <begin position="23"/>
        <end position="85"/>
    </location>
</feature>
<protein>
    <recommendedName>
        <fullName evidence="3">Ionotropic glutamate receptor C-terminal domain-containing protein</fullName>
    </recommendedName>
</protein>
<organism evidence="4">
    <name type="scientific">Clastoptera arizonana</name>
    <name type="common">Arizona spittle bug</name>
    <dbReference type="NCBI Taxonomy" id="38151"/>
    <lineage>
        <taxon>Eukaryota</taxon>
        <taxon>Metazoa</taxon>
        <taxon>Ecdysozoa</taxon>
        <taxon>Arthropoda</taxon>
        <taxon>Hexapoda</taxon>
        <taxon>Insecta</taxon>
        <taxon>Pterygota</taxon>
        <taxon>Neoptera</taxon>
        <taxon>Paraneoptera</taxon>
        <taxon>Hemiptera</taxon>
        <taxon>Auchenorrhyncha</taxon>
        <taxon>Cercopoidea</taxon>
        <taxon>Clastopteridae</taxon>
        <taxon>Clastoptera</taxon>
    </lineage>
</organism>
<name>A0A1B6C2S8_9HEMI</name>
<dbReference type="Pfam" id="PF00060">
    <property type="entry name" value="Lig_chan"/>
    <property type="match status" value="1"/>
</dbReference>
<keyword evidence="2" id="KW-0472">Membrane</keyword>
<gene>
    <name evidence="4" type="ORF">g.12248</name>
</gene>
<evidence type="ECO:0000259" key="3">
    <source>
        <dbReference type="Pfam" id="PF00060"/>
    </source>
</evidence>
<keyword evidence="2" id="KW-1133">Transmembrane helix</keyword>
<dbReference type="GO" id="GO:0038023">
    <property type="term" value="F:signaling receptor activity"/>
    <property type="evidence" value="ECO:0007669"/>
    <property type="project" value="InterPro"/>
</dbReference>
<sequence>MFILQFQPSRSSTLVSFLQPFSNTLWILVMVSVHVVALVLYLLDRFSPFGRFKLANTDGTEEDALNLSSAIWFAWGVLLNSGIGEGTCHSSELSFTNNTLV</sequence>
<dbReference type="GO" id="GO:0016020">
    <property type="term" value="C:membrane"/>
    <property type="evidence" value="ECO:0007669"/>
    <property type="project" value="InterPro"/>
</dbReference>
<dbReference type="InterPro" id="IPR001320">
    <property type="entry name" value="Iontro_rcpt_C"/>
</dbReference>
<evidence type="ECO:0000313" key="4">
    <source>
        <dbReference type="EMBL" id="JAS07837.1"/>
    </source>
</evidence>
<evidence type="ECO:0000256" key="1">
    <source>
        <dbReference type="ARBA" id="ARBA00008685"/>
    </source>
</evidence>
<keyword evidence="2" id="KW-0812">Transmembrane</keyword>
<dbReference type="AlphaFoldDB" id="A0A1B6C2S8"/>
<accession>A0A1B6C2S8</accession>
<dbReference type="Gene3D" id="1.10.287.70">
    <property type="match status" value="1"/>
</dbReference>
<feature type="transmembrane region" description="Helical" evidence="2">
    <location>
        <begin position="24"/>
        <end position="43"/>
    </location>
</feature>
<dbReference type="PRINTS" id="PR00177">
    <property type="entry name" value="NMDARECEPTOR"/>
</dbReference>
<dbReference type="EMBL" id="GEDC01029461">
    <property type="protein sequence ID" value="JAS07837.1"/>
    <property type="molecule type" value="Transcribed_RNA"/>
</dbReference>
<comment type="similarity">
    <text evidence="1">Belongs to the glutamate-gated ion channel (TC 1.A.10.1) family.</text>
</comment>
<dbReference type="InterPro" id="IPR001508">
    <property type="entry name" value="Iono_Glu_rcpt_met"/>
</dbReference>